<evidence type="ECO:0000256" key="1">
    <source>
        <dbReference type="SAM" id="Phobius"/>
    </source>
</evidence>
<feature type="transmembrane region" description="Helical" evidence="1">
    <location>
        <begin position="72"/>
        <end position="93"/>
    </location>
</feature>
<dbReference type="Proteomes" id="UP000889800">
    <property type="component" value="Chromosome"/>
</dbReference>
<organism evidence="2 3">
    <name type="scientific">Synechococcus elongatus (strain ATCC 33912 / PCC 7942 / FACHB-805)</name>
    <name type="common">Anacystis nidulans R2</name>
    <dbReference type="NCBI Taxonomy" id="1140"/>
    <lineage>
        <taxon>Bacteria</taxon>
        <taxon>Bacillati</taxon>
        <taxon>Cyanobacteriota</taxon>
        <taxon>Cyanophyceae</taxon>
        <taxon>Synechococcales</taxon>
        <taxon>Synechococcaceae</taxon>
        <taxon>Synechococcus</taxon>
    </lineage>
</organism>
<keyword evidence="1" id="KW-0472">Membrane</keyword>
<evidence type="ECO:0008006" key="4">
    <source>
        <dbReference type="Google" id="ProtNLM"/>
    </source>
</evidence>
<dbReference type="BioCyc" id="SYNEL:SYNPCC7942_1270-MONOMER"/>
<accession>Q31NR9</accession>
<dbReference type="EMBL" id="CP000100">
    <property type="protein sequence ID" value="ABB57300.1"/>
    <property type="molecule type" value="Genomic_DNA"/>
</dbReference>
<keyword evidence="3" id="KW-1185">Reference proteome</keyword>
<protein>
    <recommendedName>
        <fullName evidence="4">High light inducible protein</fullName>
    </recommendedName>
</protein>
<evidence type="ECO:0000313" key="2">
    <source>
        <dbReference type="EMBL" id="ABB57300.1"/>
    </source>
</evidence>
<dbReference type="HOGENOM" id="CLU_2332612_0_0_3"/>
<dbReference type="PaxDb" id="1140-Synpcc7942_1270"/>
<name>Q31NR9_SYNE7</name>
<dbReference type="KEGG" id="syf:Synpcc7942_1270"/>
<dbReference type="SUPFAM" id="SSF103511">
    <property type="entry name" value="Chlorophyll a-b binding protein"/>
    <property type="match status" value="1"/>
</dbReference>
<dbReference type="AlphaFoldDB" id="Q31NR9"/>
<evidence type="ECO:0000313" key="3">
    <source>
        <dbReference type="Proteomes" id="UP000889800"/>
    </source>
</evidence>
<proteinExistence type="predicted"/>
<keyword evidence="1" id="KW-0812">Transmembrane</keyword>
<gene>
    <name evidence="2" type="ordered locus">Synpcc7942_1270</name>
</gene>
<reference evidence="3" key="1">
    <citation type="submission" date="2005-08" db="EMBL/GenBank/DDBJ databases">
        <title>Complete sequence of chromosome 1 of Synechococcus elongatus PCC 7942.</title>
        <authorList>
            <consortium name="US DOE Joint Genome Institute"/>
            <person name="Copeland A."/>
            <person name="Lucas S."/>
            <person name="Lapidus A."/>
            <person name="Barry K."/>
            <person name="Detter J.C."/>
            <person name="Glavina T."/>
            <person name="Hammon N."/>
            <person name="Israni S."/>
            <person name="Pitluck S."/>
            <person name="Schmutz J."/>
            <person name="Larimer F."/>
            <person name="Land M."/>
            <person name="Kyrpides N."/>
            <person name="Lykidis A."/>
            <person name="Richardson P."/>
        </authorList>
    </citation>
    <scope>NUCLEOTIDE SEQUENCE [LARGE SCALE GENOMIC DNA]</scope>
    <source>
        <strain evidence="3">ATCC 33912 / PCC 7942 / FACHB-805</strain>
    </source>
</reference>
<sequence length="98" mass="11058">MMSICKATNHLAGIRPDPKSRLECNPRIPLMAPIDSRELNLTDVSETDVTPLVPREELNAWKRGFTPQAEIWNGRFAMLGVTLVLATVLILNWERLGF</sequence>
<dbReference type="eggNOG" id="ENOG502ZIMD">
    <property type="taxonomic scope" value="Bacteria"/>
</dbReference>
<keyword evidence="1" id="KW-1133">Transmembrane helix</keyword>